<reference evidence="4" key="2">
    <citation type="submission" date="2016-06" db="UniProtKB">
        <authorList>
            <consortium name="WormBaseParasite"/>
        </authorList>
    </citation>
    <scope>IDENTIFICATION</scope>
</reference>
<keyword evidence="1" id="KW-0732">Signal</keyword>
<name>A0A183CEA2_GLOPA</name>
<dbReference type="GO" id="GO:0004568">
    <property type="term" value="F:chitinase activity"/>
    <property type="evidence" value="ECO:0007669"/>
    <property type="project" value="TreeGrafter"/>
</dbReference>
<feature type="chain" id="PRO_5008147483" evidence="1">
    <location>
        <begin position="30"/>
        <end position="114"/>
    </location>
</feature>
<dbReference type="PROSITE" id="PS51910">
    <property type="entry name" value="GH18_2"/>
    <property type="match status" value="1"/>
</dbReference>
<feature type="signal peptide" evidence="1">
    <location>
        <begin position="1"/>
        <end position="29"/>
    </location>
</feature>
<dbReference type="InterPro" id="IPR001223">
    <property type="entry name" value="Glyco_hydro18_cat"/>
</dbReference>
<evidence type="ECO:0000313" key="4">
    <source>
        <dbReference type="WBParaSite" id="GPLIN_001120600"/>
    </source>
</evidence>
<protein>
    <submittedName>
        <fullName evidence="4">GH18 domain-containing protein</fullName>
    </submittedName>
</protein>
<evidence type="ECO:0000259" key="2">
    <source>
        <dbReference type="PROSITE" id="PS51910"/>
    </source>
</evidence>
<dbReference type="WBParaSite" id="GPLIN_001120600">
    <property type="protein sequence ID" value="GPLIN_001120600"/>
    <property type="gene ID" value="GPLIN_001120600"/>
</dbReference>
<dbReference type="PANTHER" id="PTHR11177">
    <property type="entry name" value="CHITINASE"/>
    <property type="match status" value="1"/>
</dbReference>
<sequence>MSPKVTSNILLIFVAATTTFLLEVNVNSAEYVRACYYASWSIFREGQAKFEPEKYVPGLCTHIFYAFGWMNEDFTAKAYDPSDVPNPPAQPRGYYERFTALKASLNGQYLIMLN</sequence>
<dbReference type="GO" id="GO:0008061">
    <property type="term" value="F:chitin binding"/>
    <property type="evidence" value="ECO:0007669"/>
    <property type="project" value="TreeGrafter"/>
</dbReference>
<dbReference type="InterPro" id="IPR050314">
    <property type="entry name" value="Glycosyl_Hydrlase_18"/>
</dbReference>
<dbReference type="GO" id="GO:0005975">
    <property type="term" value="P:carbohydrate metabolic process"/>
    <property type="evidence" value="ECO:0007669"/>
    <property type="project" value="InterPro"/>
</dbReference>
<dbReference type="SUPFAM" id="SSF51445">
    <property type="entry name" value="(Trans)glycosidases"/>
    <property type="match status" value="1"/>
</dbReference>
<proteinExistence type="predicted"/>
<organism evidence="3 4">
    <name type="scientific">Globodera pallida</name>
    <name type="common">Potato cyst nematode worm</name>
    <name type="synonym">Heterodera pallida</name>
    <dbReference type="NCBI Taxonomy" id="36090"/>
    <lineage>
        <taxon>Eukaryota</taxon>
        <taxon>Metazoa</taxon>
        <taxon>Ecdysozoa</taxon>
        <taxon>Nematoda</taxon>
        <taxon>Chromadorea</taxon>
        <taxon>Rhabditida</taxon>
        <taxon>Tylenchina</taxon>
        <taxon>Tylenchomorpha</taxon>
        <taxon>Tylenchoidea</taxon>
        <taxon>Heteroderidae</taxon>
        <taxon>Heteroderinae</taxon>
        <taxon>Globodera</taxon>
    </lineage>
</organism>
<dbReference type="GO" id="GO:0005576">
    <property type="term" value="C:extracellular region"/>
    <property type="evidence" value="ECO:0007669"/>
    <property type="project" value="TreeGrafter"/>
</dbReference>
<evidence type="ECO:0000313" key="3">
    <source>
        <dbReference type="Proteomes" id="UP000050741"/>
    </source>
</evidence>
<dbReference type="AlphaFoldDB" id="A0A183CEA2"/>
<reference evidence="3" key="1">
    <citation type="submission" date="2014-05" db="EMBL/GenBank/DDBJ databases">
        <title>The genome and life-stage specific transcriptomes of Globodera pallida elucidate key aspects of plant parasitism by a cyst nematode.</title>
        <authorList>
            <person name="Cotton J.A."/>
            <person name="Lilley C.J."/>
            <person name="Jones L.M."/>
            <person name="Kikuchi T."/>
            <person name="Reid A.J."/>
            <person name="Thorpe P."/>
            <person name="Tsai I.J."/>
            <person name="Beasley H."/>
            <person name="Blok V."/>
            <person name="Cock P.J.A."/>
            <person name="Van den Akker S.E."/>
            <person name="Holroyd N."/>
            <person name="Hunt M."/>
            <person name="Mantelin S."/>
            <person name="Naghra H."/>
            <person name="Pain A."/>
            <person name="Palomares-Rius J.E."/>
            <person name="Zarowiecki M."/>
            <person name="Berriman M."/>
            <person name="Jones J.T."/>
            <person name="Urwin P.E."/>
        </authorList>
    </citation>
    <scope>NUCLEOTIDE SEQUENCE [LARGE SCALE GENOMIC DNA]</scope>
    <source>
        <strain evidence="3">Lindley</strain>
    </source>
</reference>
<dbReference type="Proteomes" id="UP000050741">
    <property type="component" value="Unassembled WGS sequence"/>
</dbReference>
<dbReference type="InterPro" id="IPR017853">
    <property type="entry name" value="GH"/>
</dbReference>
<dbReference type="GO" id="GO:0006032">
    <property type="term" value="P:chitin catabolic process"/>
    <property type="evidence" value="ECO:0007669"/>
    <property type="project" value="TreeGrafter"/>
</dbReference>
<feature type="domain" description="GH18" evidence="2">
    <location>
        <begin position="31"/>
        <end position="114"/>
    </location>
</feature>
<evidence type="ECO:0000256" key="1">
    <source>
        <dbReference type="SAM" id="SignalP"/>
    </source>
</evidence>
<dbReference type="Gene3D" id="3.20.20.80">
    <property type="entry name" value="Glycosidases"/>
    <property type="match status" value="1"/>
</dbReference>
<keyword evidence="3" id="KW-1185">Reference proteome</keyword>
<dbReference type="PANTHER" id="PTHR11177:SF400">
    <property type="entry name" value="ENDOCHITINASE-RELATED"/>
    <property type="match status" value="1"/>
</dbReference>
<dbReference type="Pfam" id="PF00704">
    <property type="entry name" value="Glyco_hydro_18"/>
    <property type="match status" value="1"/>
</dbReference>
<accession>A0A183CEA2</accession>